<organism evidence="1 2">
    <name type="scientific">Bombardia bombarda</name>
    <dbReference type="NCBI Taxonomy" id="252184"/>
    <lineage>
        <taxon>Eukaryota</taxon>
        <taxon>Fungi</taxon>
        <taxon>Dikarya</taxon>
        <taxon>Ascomycota</taxon>
        <taxon>Pezizomycotina</taxon>
        <taxon>Sordariomycetes</taxon>
        <taxon>Sordariomycetidae</taxon>
        <taxon>Sordariales</taxon>
        <taxon>Lasiosphaeriaceae</taxon>
        <taxon>Bombardia</taxon>
    </lineage>
</organism>
<dbReference type="AlphaFoldDB" id="A0AA40BY81"/>
<keyword evidence="2" id="KW-1185">Reference proteome</keyword>
<comment type="caution">
    <text evidence="1">The sequence shown here is derived from an EMBL/GenBank/DDBJ whole genome shotgun (WGS) entry which is preliminary data.</text>
</comment>
<reference evidence="1" key="1">
    <citation type="submission" date="2023-06" db="EMBL/GenBank/DDBJ databases">
        <title>Genome-scale phylogeny and comparative genomics of the fungal order Sordariales.</title>
        <authorList>
            <consortium name="Lawrence Berkeley National Laboratory"/>
            <person name="Hensen N."/>
            <person name="Bonometti L."/>
            <person name="Westerberg I."/>
            <person name="Brannstrom I.O."/>
            <person name="Guillou S."/>
            <person name="Cros-Aarteil S."/>
            <person name="Calhoun S."/>
            <person name="Haridas S."/>
            <person name="Kuo A."/>
            <person name="Mondo S."/>
            <person name="Pangilinan J."/>
            <person name="Riley R."/>
            <person name="LaButti K."/>
            <person name="Andreopoulos B."/>
            <person name="Lipzen A."/>
            <person name="Chen C."/>
            <person name="Yanf M."/>
            <person name="Daum C."/>
            <person name="Ng V."/>
            <person name="Clum A."/>
            <person name="Steindorff A."/>
            <person name="Ohm R."/>
            <person name="Martin F."/>
            <person name="Silar P."/>
            <person name="Natvig D."/>
            <person name="Lalanne C."/>
            <person name="Gautier V."/>
            <person name="Ament-velasquez S.L."/>
            <person name="Kruys A."/>
            <person name="Hutchinson M.I."/>
            <person name="Powell A.J."/>
            <person name="Barry K."/>
            <person name="Miller A.N."/>
            <person name="Grigoriev I.V."/>
            <person name="Debuchy R."/>
            <person name="Gladieux P."/>
            <person name="Thoren M.H."/>
            <person name="Johannesson H."/>
        </authorList>
    </citation>
    <scope>NUCLEOTIDE SEQUENCE</scope>
    <source>
        <strain evidence="1">SMH3391-2</strain>
    </source>
</reference>
<evidence type="ECO:0000313" key="1">
    <source>
        <dbReference type="EMBL" id="KAK0618261.1"/>
    </source>
</evidence>
<gene>
    <name evidence="1" type="ORF">B0T17DRAFT_509811</name>
</gene>
<dbReference type="EMBL" id="JAULSR010000005">
    <property type="protein sequence ID" value="KAK0618261.1"/>
    <property type="molecule type" value="Genomic_DNA"/>
</dbReference>
<proteinExistence type="predicted"/>
<dbReference type="Proteomes" id="UP001174934">
    <property type="component" value="Unassembled WGS sequence"/>
</dbReference>
<name>A0AA40BY81_9PEZI</name>
<protein>
    <submittedName>
        <fullName evidence="1">Uncharacterized protein</fullName>
    </submittedName>
</protein>
<accession>A0AA40BY81</accession>
<evidence type="ECO:0000313" key="2">
    <source>
        <dbReference type="Proteomes" id="UP001174934"/>
    </source>
</evidence>
<sequence length="169" mass="18472">MSEEGLGSESVDDVGHPLFVQMPGQQLPLTVGANLDLITQRPRLAFNNRQVTWVTKDRSQSRQTPSGPVYGGVSQACPLVNLSVLSNKDGGFTKHDISLAFREASRRHSEQPRGPTWGTAAAWHPALRVIVIITTSTFHHVFPHATIEEKKEMRAGLSQQVNPSVSAPD</sequence>